<reference evidence="1 2" key="1">
    <citation type="submission" date="2017-05" db="EMBL/GenBank/DDBJ databases">
        <title>Vagococcus spp. assemblies.</title>
        <authorList>
            <person name="Gulvik C.A."/>
        </authorList>
    </citation>
    <scope>NUCLEOTIDE SEQUENCE [LARGE SCALE GENOMIC DNA]</scope>
    <source>
        <strain evidence="1 2">CCUG 51432</strain>
    </source>
</reference>
<evidence type="ECO:0000313" key="1">
    <source>
        <dbReference type="EMBL" id="RSU12283.1"/>
    </source>
</evidence>
<gene>
    <name evidence="1" type="ORF">CBF29_06695</name>
</gene>
<organism evidence="1 2">
    <name type="scientific">Vagococcus elongatus</name>
    <dbReference type="NCBI Taxonomy" id="180344"/>
    <lineage>
        <taxon>Bacteria</taxon>
        <taxon>Bacillati</taxon>
        <taxon>Bacillota</taxon>
        <taxon>Bacilli</taxon>
        <taxon>Lactobacillales</taxon>
        <taxon>Enterococcaceae</taxon>
        <taxon>Vagococcus</taxon>
    </lineage>
</organism>
<protein>
    <submittedName>
        <fullName evidence="1">Uncharacterized protein</fullName>
    </submittedName>
</protein>
<keyword evidence="2" id="KW-1185">Reference proteome</keyword>
<evidence type="ECO:0000313" key="2">
    <source>
        <dbReference type="Proteomes" id="UP000287605"/>
    </source>
</evidence>
<dbReference type="RefSeq" id="WP_126808748.1">
    <property type="nucleotide sequence ID" value="NZ_NGKA01000008.1"/>
</dbReference>
<proteinExistence type="predicted"/>
<dbReference type="Proteomes" id="UP000287605">
    <property type="component" value="Unassembled WGS sequence"/>
</dbReference>
<accession>A0A430AW50</accession>
<dbReference type="AlphaFoldDB" id="A0A430AW50"/>
<dbReference type="EMBL" id="NGKA01000008">
    <property type="protein sequence ID" value="RSU12283.1"/>
    <property type="molecule type" value="Genomic_DNA"/>
</dbReference>
<sequence length="81" mass="9369">MPKHEDNRVAILRSGATNKRNYITAEMRHYKPSDYEADDLEFILINHGVNDQMTKDQVITFAMGLLELTGVLETEKFIKEL</sequence>
<name>A0A430AW50_9ENTE</name>
<comment type="caution">
    <text evidence="1">The sequence shown here is derived from an EMBL/GenBank/DDBJ whole genome shotgun (WGS) entry which is preliminary data.</text>
</comment>